<dbReference type="Proteomes" id="UP000267145">
    <property type="component" value="Unassembled WGS sequence"/>
</dbReference>
<comment type="caution">
    <text evidence="2">The sequence shown here is derived from an EMBL/GenBank/DDBJ whole genome shotgun (WGS) entry which is preliminary data.</text>
</comment>
<feature type="region of interest" description="Disordered" evidence="1">
    <location>
        <begin position="16"/>
        <end position="67"/>
    </location>
</feature>
<sequence>MHSKANKNRLTADVMLNWAGDNDGPNARGAGPDYHSDGGSESVQQSAPVAEVSPTQTHGSQHTETSREVLADQDAALQAAIDFEINHARATSYRPPSPDSVEDPQPQTFPRIQNHRDLISPRPTNIIGAPLGRDLSALEAADALVQQWERIYQENLVQHGEEAVQDIAEQLMQARRDRNAIEAIDDREYIEISLSETEVFRNRVIAERIEVLLNALRLSECEGEIVNMRAAIQCYREGSIRPSDYFALIYAGNLVDFAPSYESFTHNRAERLDRYAAEHGTGWLWFEPPLNSGSSLAGAGSINALKGTWAMETDNAFGMGEYSVTMGFKRINDINYRKAKEAEDIKTKLKTKWEDGILAAVLSAKSKPKTKRSFQAHKKHKDLLGRVKKPPLKIFDLKPPAPAEEHSTTQSKAVRLYYRMLLDTGATLPMLYKEDFAALGIKPATYAASSTMRIVTANGSRQTSVYELHVSVCDTRSCQSLVDENEPVWPQAHPSLGGILPVAQIMVASGDQVPPSNGMSMDDRVISITEKAEGKSSLRLSGLLPLKTCYMQSTPGLGAIWLGEDRRDVLGAQRMPGQMRWEAGSTEVFDPGHPRMDWHQLEQDNGGNPTLVRIAHDVMDEKGERVVRLTDVEQDGWHGRSRTVIVDRDGSTRPAVEMEPRQH</sequence>
<evidence type="ECO:0000313" key="3">
    <source>
        <dbReference type="Proteomes" id="UP000267145"/>
    </source>
</evidence>
<proteinExistence type="predicted"/>
<dbReference type="GeneID" id="39612623"/>
<evidence type="ECO:0000256" key="1">
    <source>
        <dbReference type="SAM" id="MobiDB-lite"/>
    </source>
</evidence>
<feature type="compositionally biased region" description="Polar residues" evidence="1">
    <location>
        <begin position="39"/>
        <end position="63"/>
    </location>
</feature>
<accession>A0A3M9Y5W1</accession>
<evidence type="ECO:0000313" key="2">
    <source>
        <dbReference type="EMBL" id="RNJ55156.1"/>
    </source>
</evidence>
<dbReference type="AlphaFoldDB" id="A0A3M9Y5W1"/>
<dbReference type="RefSeq" id="XP_028493314.1">
    <property type="nucleotide sequence ID" value="XM_028643014.1"/>
</dbReference>
<name>A0A3M9Y5W1_9PEZI</name>
<dbReference type="STRING" id="1051616.A0A3M9Y5W1"/>
<protein>
    <submittedName>
        <fullName evidence="2">Uncharacterized protein</fullName>
    </submittedName>
</protein>
<keyword evidence="3" id="KW-1185">Reference proteome</keyword>
<reference evidence="2 3" key="1">
    <citation type="submission" date="2018-10" db="EMBL/GenBank/DDBJ databases">
        <title>Genome sequence of Verticillium nonalfalfae VnAa140.</title>
        <authorList>
            <person name="Stajich J.E."/>
            <person name="Kasson M.T."/>
        </authorList>
    </citation>
    <scope>NUCLEOTIDE SEQUENCE [LARGE SCALE GENOMIC DNA]</scope>
    <source>
        <strain evidence="2 3">VnAa140</strain>
    </source>
</reference>
<organism evidence="2 3">
    <name type="scientific">Verticillium nonalfalfae</name>
    <dbReference type="NCBI Taxonomy" id="1051616"/>
    <lineage>
        <taxon>Eukaryota</taxon>
        <taxon>Fungi</taxon>
        <taxon>Dikarya</taxon>
        <taxon>Ascomycota</taxon>
        <taxon>Pezizomycotina</taxon>
        <taxon>Sordariomycetes</taxon>
        <taxon>Hypocreomycetidae</taxon>
        <taxon>Glomerellales</taxon>
        <taxon>Plectosphaerellaceae</taxon>
        <taxon>Verticillium</taxon>
    </lineage>
</organism>
<dbReference type="EMBL" id="RBVV01000084">
    <property type="protein sequence ID" value="RNJ55156.1"/>
    <property type="molecule type" value="Genomic_DNA"/>
</dbReference>
<gene>
    <name evidence="2" type="ORF">D7B24_008934</name>
</gene>